<dbReference type="GO" id="GO:0015631">
    <property type="term" value="F:tubulin binding"/>
    <property type="evidence" value="ECO:0007669"/>
    <property type="project" value="TreeGrafter"/>
</dbReference>
<proteinExistence type="inferred from homology"/>
<organism evidence="9 10">
    <name type="scientific">Allomyces macrogynus (strain ATCC 38327)</name>
    <name type="common">Allomyces javanicus var. macrogynus</name>
    <dbReference type="NCBI Taxonomy" id="578462"/>
    <lineage>
        <taxon>Eukaryota</taxon>
        <taxon>Fungi</taxon>
        <taxon>Fungi incertae sedis</taxon>
        <taxon>Blastocladiomycota</taxon>
        <taxon>Blastocladiomycetes</taxon>
        <taxon>Blastocladiales</taxon>
        <taxon>Blastocladiaceae</taxon>
        <taxon>Allomyces</taxon>
    </lineage>
</organism>
<dbReference type="InterPro" id="IPR011761">
    <property type="entry name" value="ATP-grasp"/>
</dbReference>
<evidence type="ECO:0000256" key="3">
    <source>
        <dbReference type="ARBA" id="ARBA00022741"/>
    </source>
</evidence>
<name>A0A0L0T5C2_ALLM3</name>
<evidence type="ECO:0000256" key="1">
    <source>
        <dbReference type="ARBA" id="ARBA00006820"/>
    </source>
</evidence>
<feature type="compositionally biased region" description="Polar residues" evidence="7">
    <location>
        <begin position="440"/>
        <end position="450"/>
    </location>
</feature>
<evidence type="ECO:0000313" key="9">
    <source>
        <dbReference type="EMBL" id="KNE69906.1"/>
    </source>
</evidence>
<evidence type="ECO:0000256" key="5">
    <source>
        <dbReference type="ARBA" id="ARBA00030445"/>
    </source>
</evidence>
<keyword evidence="4 6" id="KW-0067">ATP-binding</keyword>
<dbReference type="STRING" id="578462.A0A0L0T5C2"/>
<dbReference type="EMBL" id="GG745363">
    <property type="protein sequence ID" value="KNE69906.1"/>
    <property type="molecule type" value="Genomic_DNA"/>
</dbReference>
<gene>
    <name evidence="9" type="ORF">AMAG_14754</name>
</gene>
<dbReference type="GO" id="GO:0036064">
    <property type="term" value="C:ciliary basal body"/>
    <property type="evidence" value="ECO:0007669"/>
    <property type="project" value="TreeGrafter"/>
</dbReference>
<dbReference type="Pfam" id="PF03133">
    <property type="entry name" value="TTL"/>
    <property type="match status" value="1"/>
</dbReference>
<keyword evidence="2" id="KW-0436">Ligase</keyword>
<reference evidence="10" key="2">
    <citation type="submission" date="2009-11" db="EMBL/GenBank/DDBJ databases">
        <title>The Genome Sequence of Allomyces macrogynus strain ATCC 38327.</title>
        <authorList>
            <consortium name="The Broad Institute Genome Sequencing Platform"/>
            <person name="Russ C."/>
            <person name="Cuomo C."/>
            <person name="Shea T."/>
            <person name="Young S.K."/>
            <person name="Zeng Q."/>
            <person name="Koehrsen M."/>
            <person name="Haas B."/>
            <person name="Borodovsky M."/>
            <person name="Guigo R."/>
            <person name="Alvarado L."/>
            <person name="Berlin A."/>
            <person name="Borenstein D."/>
            <person name="Chen Z."/>
            <person name="Engels R."/>
            <person name="Freedman E."/>
            <person name="Gellesch M."/>
            <person name="Goldberg J."/>
            <person name="Griggs A."/>
            <person name="Gujja S."/>
            <person name="Heiman D."/>
            <person name="Hepburn T."/>
            <person name="Howarth C."/>
            <person name="Jen D."/>
            <person name="Larson L."/>
            <person name="Lewis B."/>
            <person name="Mehta T."/>
            <person name="Park D."/>
            <person name="Pearson M."/>
            <person name="Roberts A."/>
            <person name="Saif S."/>
            <person name="Shenoy N."/>
            <person name="Sisk P."/>
            <person name="Stolte C."/>
            <person name="Sykes S."/>
            <person name="Walk T."/>
            <person name="White J."/>
            <person name="Yandava C."/>
            <person name="Burger G."/>
            <person name="Gray M.W."/>
            <person name="Holland P.W.H."/>
            <person name="King N."/>
            <person name="Lang F.B.F."/>
            <person name="Roger A.J."/>
            <person name="Ruiz-Trillo I."/>
            <person name="Lander E."/>
            <person name="Nusbaum C."/>
        </authorList>
    </citation>
    <scope>NUCLEOTIDE SEQUENCE [LARGE SCALE GENOMIC DNA]</scope>
    <source>
        <strain evidence="10">ATCC 38327</strain>
    </source>
</reference>
<dbReference type="InterPro" id="IPR004344">
    <property type="entry name" value="TTL/TTLL_fam"/>
</dbReference>
<protein>
    <recommendedName>
        <fullName evidence="5">Tubulin--tyrosine ligase-like protein 9</fullName>
    </recommendedName>
</protein>
<dbReference type="Gene3D" id="3.30.470.20">
    <property type="entry name" value="ATP-grasp fold, B domain"/>
    <property type="match status" value="1"/>
</dbReference>
<dbReference type="OrthoDB" id="202825at2759"/>
<feature type="domain" description="ATP-grasp" evidence="8">
    <location>
        <begin position="118"/>
        <end position="369"/>
    </location>
</feature>
<dbReference type="GO" id="GO:0070740">
    <property type="term" value="F:tubulin-glutamic acid ligase activity"/>
    <property type="evidence" value="ECO:0007669"/>
    <property type="project" value="TreeGrafter"/>
</dbReference>
<reference evidence="9 10" key="1">
    <citation type="submission" date="2009-11" db="EMBL/GenBank/DDBJ databases">
        <title>Annotation of Allomyces macrogynus ATCC 38327.</title>
        <authorList>
            <consortium name="The Broad Institute Genome Sequencing Platform"/>
            <person name="Russ C."/>
            <person name="Cuomo C."/>
            <person name="Burger G."/>
            <person name="Gray M.W."/>
            <person name="Holland P.W.H."/>
            <person name="King N."/>
            <person name="Lang F.B.F."/>
            <person name="Roger A.J."/>
            <person name="Ruiz-Trillo I."/>
            <person name="Young S.K."/>
            <person name="Zeng Q."/>
            <person name="Gargeya S."/>
            <person name="Fitzgerald M."/>
            <person name="Haas B."/>
            <person name="Abouelleil A."/>
            <person name="Alvarado L."/>
            <person name="Arachchi H.M."/>
            <person name="Berlin A."/>
            <person name="Chapman S.B."/>
            <person name="Gearin G."/>
            <person name="Goldberg J."/>
            <person name="Griggs A."/>
            <person name="Gujja S."/>
            <person name="Hansen M."/>
            <person name="Heiman D."/>
            <person name="Howarth C."/>
            <person name="Larimer J."/>
            <person name="Lui A."/>
            <person name="MacDonald P.J.P."/>
            <person name="McCowen C."/>
            <person name="Montmayeur A."/>
            <person name="Murphy C."/>
            <person name="Neiman D."/>
            <person name="Pearson M."/>
            <person name="Priest M."/>
            <person name="Roberts A."/>
            <person name="Saif S."/>
            <person name="Shea T."/>
            <person name="Sisk P."/>
            <person name="Stolte C."/>
            <person name="Sykes S."/>
            <person name="Wortman J."/>
            <person name="Nusbaum C."/>
            <person name="Birren B."/>
        </authorList>
    </citation>
    <scope>NUCLEOTIDE SEQUENCE [LARGE SCALE GENOMIC DNA]</scope>
    <source>
        <strain evidence="9 10">ATCC 38327</strain>
    </source>
</reference>
<accession>A0A0L0T5C2</accession>
<dbReference type="PROSITE" id="PS51221">
    <property type="entry name" value="TTL"/>
    <property type="match status" value="1"/>
</dbReference>
<dbReference type="AlphaFoldDB" id="A0A0L0T5C2"/>
<dbReference type="VEuPathDB" id="FungiDB:AMAG_14754"/>
<feature type="region of interest" description="Disordered" evidence="7">
    <location>
        <begin position="421"/>
        <end position="450"/>
    </location>
</feature>
<evidence type="ECO:0000313" key="10">
    <source>
        <dbReference type="Proteomes" id="UP000054350"/>
    </source>
</evidence>
<dbReference type="PROSITE" id="PS50975">
    <property type="entry name" value="ATP_GRASP"/>
    <property type="match status" value="1"/>
</dbReference>
<dbReference type="SUPFAM" id="SSF56059">
    <property type="entry name" value="Glutathione synthetase ATP-binding domain-like"/>
    <property type="match status" value="1"/>
</dbReference>
<evidence type="ECO:0000256" key="4">
    <source>
        <dbReference type="ARBA" id="ARBA00022840"/>
    </source>
</evidence>
<dbReference type="PANTHER" id="PTHR12241:SF39">
    <property type="entry name" value="TUBULIN POLYGLUTAMYLASE TTLL9-RELATED"/>
    <property type="match status" value="1"/>
</dbReference>
<dbReference type="Proteomes" id="UP000054350">
    <property type="component" value="Unassembled WGS sequence"/>
</dbReference>
<feature type="compositionally biased region" description="Polar residues" evidence="7">
    <location>
        <begin position="1"/>
        <end position="10"/>
    </location>
</feature>
<evidence type="ECO:0000256" key="2">
    <source>
        <dbReference type="ARBA" id="ARBA00022598"/>
    </source>
</evidence>
<evidence type="ECO:0000256" key="6">
    <source>
        <dbReference type="PROSITE-ProRule" id="PRU00409"/>
    </source>
</evidence>
<keyword evidence="10" id="KW-1185">Reference proteome</keyword>
<dbReference type="eggNOG" id="KOG2157">
    <property type="taxonomic scope" value="Eukaryota"/>
</dbReference>
<evidence type="ECO:0000259" key="8">
    <source>
        <dbReference type="PROSITE" id="PS50975"/>
    </source>
</evidence>
<evidence type="ECO:0000256" key="7">
    <source>
        <dbReference type="SAM" id="MobiDB-lite"/>
    </source>
</evidence>
<comment type="similarity">
    <text evidence="1">Belongs to the tubulin--tyrosine ligase family.</text>
</comment>
<dbReference type="GO" id="GO:0000226">
    <property type="term" value="P:microtubule cytoskeleton organization"/>
    <property type="evidence" value="ECO:0007669"/>
    <property type="project" value="TreeGrafter"/>
</dbReference>
<dbReference type="GO" id="GO:0005524">
    <property type="term" value="F:ATP binding"/>
    <property type="evidence" value="ECO:0007669"/>
    <property type="project" value="UniProtKB-UniRule"/>
</dbReference>
<keyword evidence="3 6" id="KW-0547">Nucleotide-binding</keyword>
<feature type="region of interest" description="Disordered" evidence="7">
    <location>
        <begin position="1"/>
        <end position="21"/>
    </location>
</feature>
<dbReference type="PANTHER" id="PTHR12241">
    <property type="entry name" value="TUBULIN POLYGLUTAMYLASE"/>
    <property type="match status" value="1"/>
</dbReference>
<sequence>MISSNSSTIPRRSETAAGTEADQPRVIRFRTSLRNTVCDVMKDRPGWRETESETEWDFFWCDIHWLHEFYDGLYLREDQRINHFKNHYELTRKDLLVKNMKRMMKETAKAPVRHGGGKEVAAHYDLIATSYVLPQEHALFSEEFKRHPGTVWIMKPVGKAQGRGIFLINKMSQINGWRKDPRLMARGENGEPVEGPEAYIVQRYIERPYLIGGKKFDIRAYALVTCWNPLTVYIHRHAFCRFSNTQFSMDAKDISNMCTSSPTLSHSHRSALTNPSSLRPFRHPRNQRRPCLLSFNQIEELMIRALVSVAKIMINDKHCFELYGYDILIDQDLRPWLLEINASPSLTAETQWDYDLKYGLLNDMFDVVDMERKCPPPSEAGPRTRVGGFDLVYYDGPVAHANASVYETMLGAYHPIKPAPRKFGKKKRPPATIAAESMDLNLTGSTSSAP</sequence>
<dbReference type="GO" id="GO:0046872">
    <property type="term" value="F:metal ion binding"/>
    <property type="evidence" value="ECO:0007669"/>
    <property type="project" value="InterPro"/>
</dbReference>